<dbReference type="InterPro" id="IPR011042">
    <property type="entry name" value="6-blade_b-propeller_TolB-like"/>
</dbReference>
<reference evidence="2 3" key="1">
    <citation type="submission" date="2019-03" db="EMBL/GenBank/DDBJ databases">
        <title>Draft genome sequences of novel Actinobacteria.</title>
        <authorList>
            <person name="Sahin N."/>
            <person name="Ay H."/>
            <person name="Saygin H."/>
        </authorList>
    </citation>
    <scope>NUCLEOTIDE SEQUENCE [LARGE SCALE GENOMIC DNA]</scope>
    <source>
        <strain evidence="2 3">KC310</strain>
    </source>
</reference>
<keyword evidence="1" id="KW-0812">Transmembrane</keyword>
<keyword evidence="1" id="KW-0472">Membrane</keyword>
<dbReference type="EMBL" id="SMKO01000026">
    <property type="protein sequence ID" value="TDD07480.1"/>
    <property type="molecule type" value="Genomic_DNA"/>
</dbReference>
<dbReference type="SUPFAM" id="SSF50969">
    <property type="entry name" value="YVTN repeat-like/Quinoprotein amine dehydrogenase"/>
    <property type="match status" value="1"/>
</dbReference>
<gene>
    <name evidence="2" type="ORF">E1292_13320</name>
</gene>
<protein>
    <recommendedName>
        <fullName evidence="4">WD40 repeat domain-containing protein</fullName>
    </recommendedName>
</protein>
<evidence type="ECO:0000256" key="1">
    <source>
        <dbReference type="SAM" id="Phobius"/>
    </source>
</evidence>
<evidence type="ECO:0000313" key="3">
    <source>
        <dbReference type="Proteomes" id="UP000295258"/>
    </source>
</evidence>
<proteinExistence type="predicted"/>
<dbReference type="InterPro" id="IPR011044">
    <property type="entry name" value="Quino_amine_DH_bsu"/>
</dbReference>
<dbReference type="AlphaFoldDB" id="A0A4R4W3B8"/>
<dbReference type="RefSeq" id="WP_132595449.1">
    <property type="nucleotide sequence ID" value="NZ_SMKO01000026.1"/>
</dbReference>
<comment type="caution">
    <text evidence="2">The sequence shown here is derived from an EMBL/GenBank/DDBJ whole genome shotgun (WGS) entry which is preliminary data.</text>
</comment>
<feature type="transmembrane region" description="Helical" evidence="1">
    <location>
        <begin position="39"/>
        <end position="59"/>
    </location>
</feature>
<evidence type="ECO:0008006" key="4">
    <source>
        <dbReference type="Google" id="ProtNLM"/>
    </source>
</evidence>
<accession>A0A4R4W3B8</accession>
<sequence>MTRLRDALDDIAAEAPAVDLTRLVDAAITGRRRRRRAGWALAAAATAVVMGAASAAVVLPGQRGGEPAARPVLDLPDNRVGPLALAYMTPCDLDVVRKRFDCSMVEWRVVTSTGTTYRVPQALVRTAKERPAPMAVSRDGRMLAYYSREAQAHVVRDLVTGSETTSPVTVEEERIDIGSMLAVSDDGRHLLFDPREGSKKPGLLIDVRTGRTVPVPGTYEVVTIRDGVAELVRYRKTDLWLMPVTGGGKPVRFDGAFIMFSELAPDGRTVAAFHFPDTKKGKRPRSDLVKRRLSLLDTKTGRALRKVDIRGLPKDGSIFETTLWVNEKEVTLGFRGGKGEVATYAVDTTTGRARLLTRYPGSPRSVVLPGAAAG</sequence>
<keyword evidence="1" id="KW-1133">Transmembrane helix</keyword>
<dbReference type="Proteomes" id="UP000295258">
    <property type="component" value="Unassembled WGS sequence"/>
</dbReference>
<organism evidence="2 3">
    <name type="scientific">Nonomuraea deserti</name>
    <dbReference type="NCBI Taxonomy" id="1848322"/>
    <lineage>
        <taxon>Bacteria</taxon>
        <taxon>Bacillati</taxon>
        <taxon>Actinomycetota</taxon>
        <taxon>Actinomycetes</taxon>
        <taxon>Streptosporangiales</taxon>
        <taxon>Streptosporangiaceae</taxon>
        <taxon>Nonomuraea</taxon>
    </lineage>
</organism>
<name>A0A4R4W3B8_9ACTN</name>
<dbReference type="Gene3D" id="2.120.10.30">
    <property type="entry name" value="TolB, C-terminal domain"/>
    <property type="match status" value="1"/>
</dbReference>
<evidence type="ECO:0000313" key="2">
    <source>
        <dbReference type="EMBL" id="TDD07480.1"/>
    </source>
</evidence>
<keyword evidence="3" id="KW-1185">Reference proteome</keyword>